<evidence type="ECO:0000256" key="5">
    <source>
        <dbReference type="ARBA" id="ARBA00023040"/>
    </source>
</evidence>
<evidence type="ECO:0000256" key="4">
    <source>
        <dbReference type="ARBA" id="ARBA00022989"/>
    </source>
</evidence>
<reference evidence="10 11" key="1">
    <citation type="submission" date="2018-11" db="EMBL/GenBank/DDBJ databases">
        <authorList>
            <consortium name="Pathogen Informatics"/>
        </authorList>
    </citation>
    <scope>NUCLEOTIDE SEQUENCE [LARGE SCALE GENOMIC DNA]</scope>
</reference>
<dbReference type="AlphaFoldDB" id="A0A3P8DU45"/>
<feature type="transmembrane region" description="Helical" evidence="8">
    <location>
        <begin position="34"/>
        <end position="53"/>
    </location>
</feature>
<feature type="transmembrane region" description="Helical" evidence="8">
    <location>
        <begin position="177"/>
        <end position="199"/>
    </location>
</feature>
<keyword evidence="6 8" id="KW-0472">Membrane</keyword>
<keyword evidence="2" id="KW-1003">Cell membrane</keyword>
<protein>
    <submittedName>
        <fullName evidence="12">G_PROTEIN_RECEP_F1_2 domain-containing protein</fullName>
    </submittedName>
</protein>
<dbReference type="OrthoDB" id="5837530at2759"/>
<dbReference type="GO" id="GO:0004930">
    <property type="term" value="F:G protein-coupled receptor activity"/>
    <property type="evidence" value="ECO:0007669"/>
    <property type="project" value="UniProtKB-KW"/>
</dbReference>
<sequence length="354" mass="39890">MGCLITFGPPPPNNNQAEYRPKTCQPIRVPTVHALHLTMLPVFVAYLVTLFVFSVVLSRTVADVFSCSLLCAASFMANDHSASYVILALFLCVATFGFVHLSLSHLFVIGLRQLSVTRPYGFQTLCSVRRVSTGVAVIWLISILYAAAFAPLTTVVIDPAKTRDICSYDSCEKPLLIVAIVVIAVSALVVVTCYVGVLYKLKRIAYREKMHNEPEVTRKKMYRFFYFGAHLALYVLVSTLVLIGACIILHNVWLYNTIRNTMREECDVVGYIDTLIRLETLSAGAILVWLVRIVFDVVIVVMADYHRLLPWIASNDPQPLRDNQVPSPLQWQKNCFNCPVFKLDINLHPWDFKN</sequence>
<dbReference type="Proteomes" id="UP000050761">
    <property type="component" value="Unassembled WGS sequence"/>
</dbReference>
<feature type="transmembrane region" description="Helical" evidence="8">
    <location>
        <begin position="281"/>
        <end position="303"/>
    </location>
</feature>
<evidence type="ECO:0000256" key="8">
    <source>
        <dbReference type="SAM" id="Phobius"/>
    </source>
</evidence>
<evidence type="ECO:0000256" key="1">
    <source>
        <dbReference type="ARBA" id="ARBA00004651"/>
    </source>
</evidence>
<keyword evidence="4 8" id="KW-1133">Transmembrane helix</keyword>
<organism evidence="10">
    <name type="scientific">Heligmosomoides polygyrus</name>
    <name type="common">Parasitic roundworm</name>
    <dbReference type="NCBI Taxonomy" id="6339"/>
    <lineage>
        <taxon>Eukaryota</taxon>
        <taxon>Metazoa</taxon>
        <taxon>Ecdysozoa</taxon>
        <taxon>Nematoda</taxon>
        <taxon>Chromadorea</taxon>
        <taxon>Rhabditida</taxon>
        <taxon>Rhabditina</taxon>
        <taxon>Rhabditomorpha</taxon>
        <taxon>Strongyloidea</taxon>
        <taxon>Heligmosomidae</taxon>
        <taxon>Heligmosomoides</taxon>
    </lineage>
</organism>
<keyword evidence="7" id="KW-0807">Transducer</keyword>
<dbReference type="Gene3D" id="1.20.1070.10">
    <property type="entry name" value="Rhodopsin 7-helix transmembrane proteins"/>
    <property type="match status" value="1"/>
</dbReference>
<evidence type="ECO:0000259" key="9">
    <source>
        <dbReference type="PROSITE" id="PS50262"/>
    </source>
</evidence>
<evidence type="ECO:0000256" key="6">
    <source>
        <dbReference type="ARBA" id="ARBA00023136"/>
    </source>
</evidence>
<dbReference type="WBParaSite" id="HPBE_0001428701-mRNA-1">
    <property type="protein sequence ID" value="HPBE_0001428701-mRNA-1"/>
    <property type="gene ID" value="HPBE_0001428701"/>
</dbReference>
<evidence type="ECO:0000256" key="2">
    <source>
        <dbReference type="ARBA" id="ARBA00022475"/>
    </source>
</evidence>
<dbReference type="PANTHER" id="PTHR37441">
    <property type="entry name" value="PROTEIN CBG16518"/>
    <property type="match status" value="1"/>
</dbReference>
<feature type="transmembrane region" description="Helical" evidence="8">
    <location>
        <begin position="131"/>
        <end position="157"/>
    </location>
</feature>
<dbReference type="EMBL" id="UZAH01028290">
    <property type="protein sequence ID" value="VDO99125.1"/>
    <property type="molecule type" value="Genomic_DNA"/>
</dbReference>
<dbReference type="SUPFAM" id="SSF81321">
    <property type="entry name" value="Family A G protein-coupled receptor-like"/>
    <property type="match status" value="1"/>
</dbReference>
<keyword evidence="5" id="KW-0297">G-protein coupled receptor</keyword>
<keyword evidence="11" id="KW-1185">Reference proteome</keyword>
<feature type="transmembrane region" description="Helical" evidence="8">
    <location>
        <begin position="84"/>
        <end position="111"/>
    </location>
</feature>
<evidence type="ECO:0000313" key="10">
    <source>
        <dbReference type="EMBL" id="VDO99125.1"/>
    </source>
</evidence>
<dbReference type="InterPro" id="IPR040435">
    <property type="entry name" value="Put_GPCR_Chromadorea"/>
</dbReference>
<accession>A0A3P8DU45</accession>
<dbReference type="PROSITE" id="PS50262">
    <property type="entry name" value="G_PROTEIN_RECEP_F1_2"/>
    <property type="match status" value="1"/>
</dbReference>
<proteinExistence type="predicted"/>
<comment type="subcellular location">
    <subcellularLocation>
        <location evidence="1">Cell membrane</location>
        <topology evidence="1">Multi-pass membrane protein</topology>
    </subcellularLocation>
</comment>
<feature type="transmembrane region" description="Helical" evidence="8">
    <location>
        <begin position="224"/>
        <end position="253"/>
    </location>
</feature>
<evidence type="ECO:0000313" key="11">
    <source>
        <dbReference type="Proteomes" id="UP000050761"/>
    </source>
</evidence>
<gene>
    <name evidence="10" type="ORF">HPBE_LOCUS14288</name>
</gene>
<dbReference type="InterPro" id="IPR017452">
    <property type="entry name" value="GPCR_Rhodpsn_7TM"/>
</dbReference>
<name>A0A3P8DU45_HELPZ</name>
<dbReference type="PANTHER" id="PTHR37441:SF7">
    <property type="entry name" value="G-PROTEIN COUPLED RECEPTORS FAMILY 1 PROFILE DOMAIN-CONTAINING PROTEIN"/>
    <property type="match status" value="1"/>
</dbReference>
<dbReference type="GO" id="GO:0005886">
    <property type="term" value="C:plasma membrane"/>
    <property type="evidence" value="ECO:0007669"/>
    <property type="project" value="UniProtKB-SubCell"/>
</dbReference>
<reference evidence="12" key="2">
    <citation type="submission" date="2019-09" db="UniProtKB">
        <authorList>
            <consortium name="WormBaseParasite"/>
        </authorList>
    </citation>
    <scope>IDENTIFICATION</scope>
</reference>
<evidence type="ECO:0000256" key="7">
    <source>
        <dbReference type="ARBA" id="ARBA00023224"/>
    </source>
</evidence>
<evidence type="ECO:0000313" key="12">
    <source>
        <dbReference type="WBParaSite" id="HPBE_0001428701-mRNA-1"/>
    </source>
</evidence>
<feature type="domain" description="G-protein coupled receptors family 1 profile" evidence="9">
    <location>
        <begin position="112"/>
        <end position="236"/>
    </location>
</feature>
<keyword evidence="5" id="KW-0675">Receptor</keyword>
<evidence type="ECO:0000256" key="3">
    <source>
        <dbReference type="ARBA" id="ARBA00022692"/>
    </source>
</evidence>
<keyword evidence="3 8" id="KW-0812">Transmembrane</keyword>